<accession>A0ABR5J3L8</accession>
<evidence type="ECO:0000256" key="2">
    <source>
        <dbReference type="SAM" id="MobiDB-lite"/>
    </source>
</evidence>
<dbReference type="InterPro" id="IPR019405">
    <property type="entry name" value="Lactonase_7-beta_prop"/>
</dbReference>
<feature type="region of interest" description="Disordered" evidence="2">
    <location>
        <begin position="42"/>
        <end position="76"/>
    </location>
</feature>
<dbReference type="Gene3D" id="2.130.10.10">
    <property type="entry name" value="YVTN repeat-like/Quinoprotein amine dehydrogenase"/>
    <property type="match status" value="1"/>
</dbReference>
<dbReference type="EMBL" id="LGUT01001929">
    <property type="protein sequence ID" value="KOG87966.1"/>
    <property type="molecule type" value="Genomic_DNA"/>
</dbReference>
<evidence type="ECO:0000313" key="3">
    <source>
        <dbReference type="EMBL" id="KOG87966.1"/>
    </source>
</evidence>
<dbReference type="InterPro" id="IPR015943">
    <property type="entry name" value="WD40/YVTN_repeat-like_dom_sf"/>
</dbReference>
<sequence>APPVPVAGAAPTHLTLALGHLLTANYRSGSVTALPIAGDGRLGDPVSVLQHEGSGPEPDRQQGPHAHGVHPDPSGRWALGVDLGTDSVWVYALDAPGGRPVVHHETRLWAGSGPRHLVFHPRGHRAYIVNELDSTLTTCRWDAETGELAPIGTTPVAPQDSESVNFPSEAAIAADGRFLWVANRGHDSIATLALDATGDTPALVTTVDCGGRRPWDLALHPSGRHLYAANEGSGDVTWFDVDPTTGELTRGGAIPAPSASCVILG</sequence>
<comment type="caution">
    <text evidence="3">The sequence shown here is derived from an EMBL/GenBank/DDBJ whole genome shotgun (WGS) entry which is preliminary data.</text>
</comment>
<dbReference type="InterPro" id="IPR050282">
    <property type="entry name" value="Cycloisomerase_2"/>
</dbReference>
<organism evidence="3 4">
    <name type="scientific">Streptomyces varsoviensis</name>
    <dbReference type="NCBI Taxonomy" id="67373"/>
    <lineage>
        <taxon>Bacteria</taxon>
        <taxon>Bacillati</taxon>
        <taxon>Actinomycetota</taxon>
        <taxon>Actinomycetes</taxon>
        <taxon>Kitasatosporales</taxon>
        <taxon>Streptomycetaceae</taxon>
        <taxon>Streptomyces</taxon>
    </lineage>
</organism>
<reference evidence="3 4" key="1">
    <citation type="submission" date="2015-07" db="EMBL/GenBank/DDBJ databases">
        <authorList>
            <person name="Ju K.-S."/>
            <person name="Doroghazi J.R."/>
            <person name="Metcalf W.W."/>
        </authorList>
    </citation>
    <scope>NUCLEOTIDE SEQUENCE [LARGE SCALE GENOMIC DNA]</scope>
    <source>
        <strain evidence="3 4">NRRL B-3589</strain>
    </source>
</reference>
<name>A0ABR5J3L8_9ACTN</name>
<comment type="similarity">
    <text evidence="1">Belongs to the cycloisomerase 2 family.</text>
</comment>
<keyword evidence="4" id="KW-1185">Reference proteome</keyword>
<dbReference type="InterPro" id="IPR011048">
    <property type="entry name" value="Haem_d1_sf"/>
</dbReference>
<dbReference type="SUPFAM" id="SSF51004">
    <property type="entry name" value="C-terminal (heme d1) domain of cytochrome cd1-nitrite reductase"/>
    <property type="match status" value="1"/>
</dbReference>
<feature type="non-terminal residue" evidence="3">
    <location>
        <position position="1"/>
    </location>
</feature>
<dbReference type="PANTHER" id="PTHR30344">
    <property type="entry name" value="6-PHOSPHOGLUCONOLACTONASE-RELATED"/>
    <property type="match status" value="1"/>
</dbReference>
<evidence type="ECO:0000313" key="4">
    <source>
        <dbReference type="Proteomes" id="UP000037020"/>
    </source>
</evidence>
<dbReference type="Pfam" id="PF10282">
    <property type="entry name" value="Lactonase"/>
    <property type="match status" value="1"/>
</dbReference>
<evidence type="ECO:0008006" key="5">
    <source>
        <dbReference type="Google" id="ProtNLM"/>
    </source>
</evidence>
<protein>
    <recommendedName>
        <fullName evidence="5">Lactonase family protein</fullName>
    </recommendedName>
</protein>
<dbReference type="PANTHER" id="PTHR30344:SF1">
    <property type="entry name" value="6-PHOSPHOGLUCONOLACTONASE"/>
    <property type="match status" value="1"/>
</dbReference>
<evidence type="ECO:0000256" key="1">
    <source>
        <dbReference type="ARBA" id="ARBA00005564"/>
    </source>
</evidence>
<proteinExistence type="inferred from homology"/>
<dbReference type="Proteomes" id="UP000037020">
    <property type="component" value="Unassembled WGS sequence"/>
</dbReference>
<gene>
    <name evidence="3" type="ORF">ADK38_22455</name>
</gene>